<reference evidence="2" key="1">
    <citation type="journal article" date="2023" name="Front. Plant Sci.">
        <title>Chromosomal-level genome assembly of Melastoma candidum provides insights into trichome evolution.</title>
        <authorList>
            <person name="Zhong Y."/>
            <person name="Wu W."/>
            <person name="Sun C."/>
            <person name="Zou P."/>
            <person name="Liu Y."/>
            <person name="Dai S."/>
            <person name="Zhou R."/>
        </authorList>
    </citation>
    <scope>NUCLEOTIDE SEQUENCE [LARGE SCALE GENOMIC DNA]</scope>
</reference>
<comment type="caution">
    <text evidence="1">The sequence shown here is derived from an EMBL/GenBank/DDBJ whole genome shotgun (WGS) entry which is preliminary data.</text>
</comment>
<organism evidence="1 2">
    <name type="scientific">Melastoma candidum</name>
    <dbReference type="NCBI Taxonomy" id="119954"/>
    <lineage>
        <taxon>Eukaryota</taxon>
        <taxon>Viridiplantae</taxon>
        <taxon>Streptophyta</taxon>
        <taxon>Embryophyta</taxon>
        <taxon>Tracheophyta</taxon>
        <taxon>Spermatophyta</taxon>
        <taxon>Magnoliopsida</taxon>
        <taxon>eudicotyledons</taxon>
        <taxon>Gunneridae</taxon>
        <taxon>Pentapetalae</taxon>
        <taxon>rosids</taxon>
        <taxon>malvids</taxon>
        <taxon>Myrtales</taxon>
        <taxon>Melastomataceae</taxon>
        <taxon>Melastomatoideae</taxon>
        <taxon>Melastomateae</taxon>
        <taxon>Melastoma</taxon>
    </lineage>
</organism>
<accession>A0ACB9LJ34</accession>
<keyword evidence="2" id="KW-1185">Reference proteome</keyword>
<gene>
    <name evidence="1" type="ORF">MLD38_035669</name>
</gene>
<evidence type="ECO:0000313" key="1">
    <source>
        <dbReference type="EMBL" id="KAI4310715.1"/>
    </source>
</evidence>
<dbReference type="EMBL" id="CM042890">
    <property type="protein sequence ID" value="KAI4310715.1"/>
    <property type="molecule type" value="Genomic_DNA"/>
</dbReference>
<evidence type="ECO:0000313" key="2">
    <source>
        <dbReference type="Proteomes" id="UP001057402"/>
    </source>
</evidence>
<proteinExistence type="predicted"/>
<protein>
    <submittedName>
        <fullName evidence="1">Uncharacterized protein</fullName>
    </submittedName>
</protein>
<sequence>MGYSECDQAPVMLQLQKWGPSPLQYDLSEFREAFISPTRQLLLLLSYHHQALLLPLHTGNKCSEYVSGRNFLDPCTSSYDDHDAPNIKDHFHSTSDSLGACNSEELRGGKSQENCSYPFISDVNSLAWGAYGDTYGHQLVAPFKEFLFVSGSHGVTVHAFCRHDDTTSGVGNVGDSHLASGRWTEWGASVSIAASEEPSSNYSCNENADGFRQSDGMSGRNDSKKWLQSYFTEVKTVKESDGYFWVRLPARSSYPSTAKVVSFSLFGDTSDDPNLHEHVTNDCANNRGINLDPGDRDSNVRSSRTNGNSGIISALLGSQNTGPYHSSKVFSSASHQLLGFAIQLVDSSSADSGYVSKSDRKRNFVFVCRLSTVGLQWVSHVDLEDTPVSPAGDWTDFSFSGSVLVCLTSSGQMCFYSSMSGQYVGHLDILQACGLNLQLKEYQPKRTNPGVCIETEHSGDVCESASESGHHFTKMKFRRLVTASHTSLLGAIDENGITFVISAAEYLSDTCYPRSSLLPDIHNLGSLVGCVVNGYDISHTCLPKVQQTERVLSAASPLVGDMGTFTFQKFQRCTKGKPSGTSIQSKYMRKIFLPFDGFTKDDCICLSPLGITRLVRNNWKEKHCRQVRHHHLWVDSVFHDDKCLNSQEIKDHPDEVRVGCSFQGCLYVVTPLGLAVALPSRSGLSDYHVDPIELPKGERPRGIGEYIDVGQTLLHSHWKVRSLDQVILNEGLKVVDRLCGENGWDFKYPQMRQLQLALVYLKFDEIDQSLKMLLSVNLYEEGIMKMLFHTALLVSRKASIDNDVTAALRLLAVASSFATKILRICGSLQQNVEAYKLIGCCDQACTLSSFIGRMQNKTEKLKTLKDMAYLLEVIRSFQRRLGVKVPRPAGVENERGALILAKSVFEPDELGLSVVPVNLKSHGTLGDHENSLSVSSQRVGDEKTLALAPVEFYLSAPNCENVGDSTAIVPLGAERLILSRNIIPVENPLEMMTRWKTEDLDLKTVVKDALFSGRLPLAVLQLHLHRSGDLGGGKEKSDYFTEVRDIGRAIAYDLLLKGEIGLALETLQRLGEDIRTSLKQLLLGSLRRSLRAEIAEVMETCGYLGSSEHYALDTINLIERLYPSSCFWKTFYSKQEDYGNGTSNFDASREDDSQVSLSTLFTEVTIECGEVDGVVLGPWVNLSSNYTDYPVNEESALTGYWAAAAVWSNNWDQKTIDRVVLDQPFLMGVHLLWDSQLEYHISHNDWEEVAKLLDLVPPSSLSDGRLRIAFNDLQSPSTIVYNTEISTSEDYSCADKDIGAAFMDVPNVKIFRHPVGLMSSFWLRMRLEAELAKKFIFLQEFWGNTSIIVSLLAQSGFITGKHGIASDGNLLDVKNEPNIVLGLHKTFVCHCIQLCQPNLLDLYLDNHMPDLDGESLGSLLEAVGDCQWARWLLFSRVEGFEYEASFANCRSIITPGLSPRNNLDAQMIKETMRTVDEIAEGGGELAALATLMYAHVPIQNCLSVGSVKRQSSAAQCTLENLQPILQHFTTLRRALVAACFGQETPYSLSGNKARSVYGTSSLANYLVWREHIFFSSDRDTSLLQMLPCWFPKAVRNLVQLYIQGPLAWQSLTGPEYTLRPDAQLLLSSNEFSHISPISWEATIQKRIGEKLYSSSIKETGPGFEQYLNRGRSLAAFNHLLSVRVQKFKSEGDSGALEPVQGNIQSDIQALLAPISHSEEDLISYVVPVAIIHFDDPVLVSACVFFLELCGLSASMLRVDIAALRRIASFYDSHEHVENFKQLSPKGSVVHAISKSREITESLSRALADEYFRKEHPGMGKQKKANELQAGRSSSQGLTIFLQHLEKASLPHLSEGKTCGTWLYKGTGEGHEMRMQQKAASQCWNLVTDFCQMHQLPLSTKYLELLAKDSDWVGFLSEAQLGGYPLDTVIQVSKEFSDPRLKLHILTVLKCVLSRKKTGSSSDADSSDKANGTCDYDMYNPAELFGILANCEKQQRPGEALLTKAKELLWSILAIIASCFQDVSSLTCLRVWLEISAARETSSIKVNNMASQIASNVAAAVKSCNSHQADDTTIIFHYNRKNPKRRRLLEPALIDNSVPLDVTPNLPSEQKYFIHPVVEDKEAEISTPVSLSDSDNGTVSLSKMVAVLCEQGLFFPLLRAFELFLPSCSLLPFFRALQAFSQMRLPEAAAHLGSFSIRLKEDLTQTIVGKDEHIQSSWITTMSVTAADAVLSTCPSPYEKRCLLQLLANTDFGDGGCAASNYRRLYWKIDFAEPSLRKDQNLHFGNETLDDASLLQALENNGNWEQARDWARQLDASGGPWKSAVHHVTEVQAESMVAEWKQFLWDVPEERVALWGHCQSLFIRHSFPPQQAGTFFLKHAENLEKDLPAKELLELLLLSLQWFSGMITHAHPVCQLHLLREIETRIWLLAVESEAQLKTEGESNIFSSSHETHVGASGIVDRTARIIAKMDNHISSLRTRKTGKHDLKDSGFMNIKHQGTDASVLGINAKTKRRTKGSTLSRKPIVEMADKMTDFDDGSINYSNYKDDLQSLDENERVDFPISKWEDRVGQAEVETAVLLLLEFGQISAAKQLQQKLSPDHVPAEFLLVDAALKLAAVSYPPSKISVSMLDEKVCSVLQSFGVITDERVIDPLQVFESLITLFSEGSGRGLCKRIVAIVKAAKVLGISFSETFEKQPIEVLQLLSLKAQESFEEAKLLVQTHSMSAASIAQILAESFLKGLLAAHRGGYIDAQKEEGPAPLLWRFSDFMKWAELCPSEPEIGHALMRLVITGQEIPHACEVELLILSHHFYKSSACLDGVDVLVALAATRVDSYVSEGDFSCLARLITGVGNFHALNFILGILIENGQLDLLLQKFSAAANAHGSSAEVVRGFRMAVLTSLKQFNPNDLDAFAMVYSHFDMKHETASLLESRAEQACNFWLNRYDKDQNEDLLDSMRYYIEAGEVHSSIDAGNKTGRACAQASLLSLQIRMPDLQWLNRSETNARRALVEQSRFQEALIVAEAYNLNQPSEWALVLWNLMLHPELTEAFVAEFVSVLPLQPSMLIDLARFYRSEIAARGDQSQFSVWLTGGGLPAEWAKYLARSFRCLLKRTRDLRLRLQLASTATGFADVIDACTKALDKVPENAGPLVLRRGHGGAYLPLM</sequence>
<name>A0ACB9LJ34_9MYRT</name>
<dbReference type="Proteomes" id="UP001057402">
    <property type="component" value="Chromosome 11"/>
</dbReference>